<organism evidence="3 4">
    <name type="scientific">Pseudozyma hubeiensis (strain SY62)</name>
    <name type="common">Yeast</name>
    <dbReference type="NCBI Taxonomy" id="1305764"/>
    <lineage>
        <taxon>Eukaryota</taxon>
        <taxon>Fungi</taxon>
        <taxon>Dikarya</taxon>
        <taxon>Basidiomycota</taxon>
        <taxon>Ustilaginomycotina</taxon>
        <taxon>Ustilaginomycetes</taxon>
        <taxon>Ustilaginales</taxon>
        <taxon>Ustilaginaceae</taxon>
        <taxon>Pseudozyma</taxon>
    </lineage>
</organism>
<dbReference type="EMBL" id="DF238796">
    <property type="protein sequence ID" value="GAC95779.1"/>
    <property type="molecule type" value="Genomic_DNA"/>
</dbReference>
<feature type="chain" id="PRO_5004478223" evidence="2">
    <location>
        <begin position="28"/>
        <end position="258"/>
    </location>
</feature>
<name>R9P3A7_PSEHS</name>
<sequence>MRTSIRAALLVFAAALVAVQVAQPVSAHLVDREVFENSTPTIYDYSRRAEDPNATAVPTTTSSSANPSATAGTGCKVNSDCATGLCDTGKCVPQKGTGQNDSFCTSDAQCKSSSYCYRGSCQDIKQDGANCYKDSGCANGNCVNKKCIANASQPLKAQCTKSDQCTNGAFCSNGKCETIKPAGDYCYKNQGCTSNICINNKCSSKGLANNNQYCAKNAECKSNFCWKSACRAKRARNVSCSVDDACISNKCRKNKTCA</sequence>
<dbReference type="RefSeq" id="XP_012189366.1">
    <property type="nucleotide sequence ID" value="XM_012333976.1"/>
</dbReference>
<dbReference type="HOGENOM" id="CLU_1078204_0_0_1"/>
<dbReference type="eggNOG" id="ENOG502SW1M">
    <property type="taxonomic scope" value="Eukaryota"/>
</dbReference>
<dbReference type="AlphaFoldDB" id="R9P3A7"/>
<protein>
    <submittedName>
        <fullName evidence="3">Keratin-associated protein 10-4</fullName>
    </submittedName>
</protein>
<proteinExistence type="predicted"/>
<evidence type="ECO:0000256" key="2">
    <source>
        <dbReference type="SAM" id="SignalP"/>
    </source>
</evidence>
<dbReference type="Proteomes" id="UP000014071">
    <property type="component" value="Unassembled WGS sequence"/>
</dbReference>
<dbReference type="Gene3D" id="4.10.40.50">
    <property type="match status" value="1"/>
</dbReference>
<feature type="region of interest" description="Disordered" evidence="1">
    <location>
        <begin position="46"/>
        <end position="72"/>
    </location>
</feature>
<reference evidence="4" key="1">
    <citation type="journal article" date="2013" name="Genome Announc.">
        <title>Draft genome sequence of the basidiomycetous yeast-like fungus Pseudozyma hubeiensis SY62, which produces an abundant amount of the biosurfactant mannosylerythritol lipids.</title>
        <authorList>
            <person name="Konishi M."/>
            <person name="Hatada Y."/>
            <person name="Horiuchi J."/>
        </authorList>
    </citation>
    <scope>NUCLEOTIDE SEQUENCE [LARGE SCALE GENOMIC DNA]</scope>
    <source>
        <strain evidence="4">SY62</strain>
    </source>
</reference>
<accession>R9P3A7</accession>
<gene>
    <name evidence="3" type="ORF">PHSY_003355</name>
</gene>
<evidence type="ECO:0000313" key="4">
    <source>
        <dbReference type="Proteomes" id="UP000014071"/>
    </source>
</evidence>
<dbReference type="GeneID" id="24108645"/>
<feature type="signal peptide" evidence="2">
    <location>
        <begin position="1"/>
        <end position="27"/>
    </location>
</feature>
<feature type="compositionally biased region" description="Low complexity" evidence="1">
    <location>
        <begin position="52"/>
        <end position="71"/>
    </location>
</feature>
<evidence type="ECO:0000256" key="1">
    <source>
        <dbReference type="SAM" id="MobiDB-lite"/>
    </source>
</evidence>
<dbReference type="OrthoDB" id="2547892at2759"/>
<keyword evidence="2" id="KW-0732">Signal</keyword>
<keyword evidence="4" id="KW-1185">Reference proteome</keyword>
<evidence type="ECO:0000313" key="3">
    <source>
        <dbReference type="EMBL" id="GAC95779.1"/>
    </source>
</evidence>